<dbReference type="Proteomes" id="UP001458946">
    <property type="component" value="Unassembled WGS sequence"/>
</dbReference>
<name>A0ABP9V903_9DEIO</name>
<evidence type="ECO:0000313" key="2">
    <source>
        <dbReference type="Proteomes" id="UP001458946"/>
    </source>
</evidence>
<organism evidence="1 2">
    <name type="scientific">Deinococcus xinjiangensis</name>
    <dbReference type="NCBI Taxonomy" id="457454"/>
    <lineage>
        <taxon>Bacteria</taxon>
        <taxon>Thermotogati</taxon>
        <taxon>Deinococcota</taxon>
        <taxon>Deinococci</taxon>
        <taxon>Deinococcales</taxon>
        <taxon>Deinococcaceae</taxon>
        <taxon>Deinococcus</taxon>
    </lineage>
</organism>
<dbReference type="RefSeq" id="WP_353541085.1">
    <property type="nucleotide sequence ID" value="NZ_BAABRN010000006.1"/>
</dbReference>
<reference evidence="1 2" key="1">
    <citation type="submission" date="2024-02" db="EMBL/GenBank/DDBJ databases">
        <title>Deinococcus xinjiangensis NBRC 107630.</title>
        <authorList>
            <person name="Ichikawa N."/>
            <person name="Katano-Makiyama Y."/>
            <person name="Hidaka K."/>
        </authorList>
    </citation>
    <scope>NUCLEOTIDE SEQUENCE [LARGE SCALE GENOMIC DNA]</scope>
    <source>
        <strain evidence="1 2">NBRC 107630</strain>
    </source>
</reference>
<gene>
    <name evidence="1" type="ORF">Dxin01_00842</name>
</gene>
<evidence type="ECO:0000313" key="1">
    <source>
        <dbReference type="EMBL" id="GAA5501111.1"/>
    </source>
</evidence>
<comment type="caution">
    <text evidence="1">The sequence shown here is derived from an EMBL/GenBank/DDBJ whole genome shotgun (WGS) entry which is preliminary data.</text>
</comment>
<keyword evidence="2" id="KW-1185">Reference proteome</keyword>
<proteinExistence type="predicted"/>
<sequence>MLRTYQACGPFPVSLAFEDAPPHGFRCFTVVLSDPKGLFPWEAGYAQTFSQEAALYVPASQVGPARQKE</sequence>
<accession>A0ABP9V903</accession>
<dbReference type="EMBL" id="BAABRN010000006">
    <property type="protein sequence ID" value="GAA5501111.1"/>
    <property type="molecule type" value="Genomic_DNA"/>
</dbReference>
<protein>
    <submittedName>
        <fullName evidence="1">Uncharacterized protein</fullName>
    </submittedName>
</protein>